<keyword evidence="1" id="KW-0812">Transmembrane</keyword>
<comment type="caution">
    <text evidence="2">The sequence shown here is derived from an EMBL/GenBank/DDBJ whole genome shotgun (WGS) entry which is preliminary data.</text>
</comment>
<sequence>MSADISPLLVRTPAARSAVATPAPLVALTLTVLMCCMALLWVSPFIWMLATSFSATTFGDDMASLLPRLPLTR</sequence>
<evidence type="ECO:0000313" key="2">
    <source>
        <dbReference type="EMBL" id="MBO2025328.1"/>
    </source>
</evidence>
<organism evidence="2 3">
    <name type="scientific">Klebsiella pneumoniae</name>
    <dbReference type="NCBI Taxonomy" id="573"/>
    <lineage>
        <taxon>Bacteria</taxon>
        <taxon>Pseudomonadati</taxon>
        <taxon>Pseudomonadota</taxon>
        <taxon>Gammaproteobacteria</taxon>
        <taxon>Enterobacterales</taxon>
        <taxon>Enterobacteriaceae</taxon>
        <taxon>Klebsiella/Raoultella group</taxon>
        <taxon>Klebsiella</taxon>
        <taxon>Klebsiella pneumoniae complex</taxon>
    </lineage>
</organism>
<proteinExistence type="predicted"/>
<gene>
    <name evidence="2" type="ORF">J4733_01050</name>
</gene>
<name>A0A939NN13_KLEPN</name>
<dbReference type="EMBL" id="JAGETN010000001">
    <property type="protein sequence ID" value="MBO2025328.1"/>
    <property type="molecule type" value="Genomic_DNA"/>
</dbReference>
<protein>
    <submittedName>
        <fullName evidence="2">Uncharacterized protein</fullName>
    </submittedName>
</protein>
<evidence type="ECO:0000256" key="1">
    <source>
        <dbReference type="SAM" id="Phobius"/>
    </source>
</evidence>
<evidence type="ECO:0000313" key="3">
    <source>
        <dbReference type="Proteomes" id="UP000664267"/>
    </source>
</evidence>
<reference evidence="2" key="1">
    <citation type="submission" date="2021-03" db="EMBL/GenBank/DDBJ databases">
        <title>Molecular epidemiology and mechanisms of colistin and carbapenem resistance in Enterobacteriaceae from clinical isolates, the environment and porcine samples in Pretoria, South Africa.</title>
        <authorList>
            <person name="Bogoshi D."/>
            <person name="Mbelle N.M."/>
            <person name="Naidoo V."/>
            <person name="Osei Sekyere J."/>
        </authorList>
    </citation>
    <scope>NUCLEOTIDE SEQUENCE</scope>
    <source>
        <strain evidence="2">C029</strain>
    </source>
</reference>
<keyword evidence="1" id="KW-0472">Membrane</keyword>
<dbReference type="AlphaFoldDB" id="A0A939NN13"/>
<feature type="transmembrane region" description="Helical" evidence="1">
    <location>
        <begin position="25"/>
        <end position="50"/>
    </location>
</feature>
<keyword evidence="1" id="KW-1133">Transmembrane helix</keyword>
<dbReference type="Proteomes" id="UP000664267">
    <property type="component" value="Unassembled WGS sequence"/>
</dbReference>
<accession>A0A939NN13</accession>